<dbReference type="CDD" id="cd00082">
    <property type="entry name" value="HisKA"/>
    <property type="match status" value="1"/>
</dbReference>
<dbReference type="OrthoDB" id="890870at2"/>
<dbReference type="EC" id="2.7.13.3" evidence="2"/>
<feature type="domain" description="PAS" evidence="9">
    <location>
        <begin position="267"/>
        <end position="325"/>
    </location>
</feature>
<keyword evidence="7" id="KW-0472">Membrane</keyword>
<dbReference type="InterPro" id="IPR005467">
    <property type="entry name" value="His_kinase_dom"/>
</dbReference>
<evidence type="ECO:0000256" key="4">
    <source>
        <dbReference type="ARBA" id="ARBA00022679"/>
    </source>
</evidence>
<dbReference type="SMART" id="SM00387">
    <property type="entry name" value="HATPase_c"/>
    <property type="match status" value="1"/>
</dbReference>
<keyword evidence="4" id="KW-0808">Transferase</keyword>
<keyword evidence="7" id="KW-1133">Transmembrane helix</keyword>
<dbReference type="Gene3D" id="3.30.565.10">
    <property type="entry name" value="Histidine kinase-like ATPase, C-terminal domain"/>
    <property type="match status" value="1"/>
</dbReference>
<dbReference type="InterPro" id="IPR035965">
    <property type="entry name" value="PAS-like_dom_sf"/>
</dbReference>
<name>A0A1M5X3I9_9BACT</name>
<dbReference type="PROSITE" id="PS50112">
    <property type="entry name" value="PAS"/>
    <property type="match status" value="1"/>
</dbReference>
<dbReference type="GO" id="GO:0000155">
    <property type="term" value="F:phosphorelay sensor kinase activity"/>
    <property type="evidence" value="ECO:0007669"/>
    <property type="project" value="InterPro"/>
</dbReference>
<dbReference type="PANTHER" id="PTHR43711:SF1">
    <property type="entry name" value="HISTIDINE KINASE 1"/>
    <property type="match status" value="1"/>
</dbReference>
<dbReference type="RefSeq" id="WP_073142393.1">
    <property type="nucleotide sequence ID" value="NZ_FQWQ01000005.1"/>
</dbReference>
<feature type="domain" description="Histidine kinase" evidence="8">
    <location>
        <begin position="397"/>
        <end position="615"/>
    </location>
</feature>
<dbReference type="NCBIfam" id="TIGR00229">
    <property type="entry name" value="sensory_box"/>
    <property type="match status" value="1"/>
</dbReference>
<dbReference type="Gene3D" id="1.10.287.130">
    <property type="match status" value="1"/>
</dbReference>
<accession>A0A1M5X3I9</accession>
<evidence type="ECO:0000313" key="10">
    <source>
        <dbReference type="EMBL" id="SHH93763.1"/>
    </source>
</evidence>
<dbReference type="InterPro" id="IPR000014">
    <property type="entry name" value="PAS"/>
</dbReference>
<keyword evidence="6" id="KW-0902">Two-component regulatory system</keyword>
<dbReference type="PANTHER" id="PTHR43711">
    <property type="entry name" value="TWO-COMPONENT HISTIDINE KINASE"/>
    <property type="match status" value="1"/>
</dbReference>
<dbReference type="InterPro" id="IPR036890">
    <property type="entry name" value="HATPase_C_sf"/>
</dbReference>
<evidence type="ECO:0000256" key="3">
    <source>
        <dbReference type="ARBA" id="ARBA00022553"/>
    </source>
</evidence>
<reference evidence="10 11" key="1">
    <citation type="submission" date="2016-11" db="EMBL/GenBank/DDBJ databases">
        <authorList>
            <person name="Jaros S."/>
            <person name="Januszkiewicz K."/>
            <person name="Wedrychowicz H."/>
        </authorList>
    </citation>
    <scope>NUCLEOTIDE SEQUENCE [LARGE SCALE GENOMIC DNA]</scope>
    <source>
        <strain evidence="10 11">DSM 24574</strain>
    </source>
</reference>
<protein>
    <recommendedName>
        <fullName evidence="2">histidine kinase</fullName>
        <ecNumber evidence="2">2.7.13.3</ecNumber>
    </recommendedName>
</protein>
<organism evidence="10 11">
    <name type="scientific">Chryseolinea serpens</name>
    <dbReference type="NCBI Taxonomy" id="947013"/>
    <lineage>
        <taxon>Bacteria</taxon>
        <taxon>Pseudomonadati</taxon>
        <taxon>Bacteroidota</taxon>
        <taxon>Cytophagia</taxon>
        <taxon>Cytophagales</taxon>
        <taxon>Fulvivirgaceae</taxon>
        <taxon>Chryseolinea</taxon>
    </lineage>
</organism>
<comment type="catalytic activity">
    <reaction evidence="1">
        <text>ATP + protein L-histidine = ADP + protein N-phospho-L-histidine.</text>
        <dbReference type="EC" id="2.7.13.3"/>
    </reaction>
</comment>
<dbReference type="Proteomes" id="UP000184212">
    <property type="component" value="Unassembled WGS sequence"/>
</dbReference>
<evidence type="ECO:0000256" key="1">
    <source>
        <dbReference type="ARBA" id="ARBA00000085"/>
    </source>
</evidence>
<feature type="transmembrane region" description="Helical" evidence="7">
    <location>
        <begin position="7"/>
        <end position="27"/>
    </location>
</feature>
<dbReference type="PROSITE" id="PS50109">
    <property type="entry name" value="HIS_KIN"/>
    <property type="match status" value="1"/>
</dbReference>
<keyword evidence="5" id="KW-0418">Kinase</keyword>
<dbReference type="InterPro" id="IPR036097">
    <property type="entry name" value="HisK_dim/P_sf"/>
</dbReference>
<evidence type="ECO:0000256" key="6">
    <source>
        <dbReference type="ARBA" id="ARBA00023012"/>
    </source>
</evidence>
<dbReference type="AlphaFoldDB" id="A0A1M5X3I9"/>
<keyword evidence="11" id="KW-1185">Reference proteome</keyword>
<dbReference type="SUPFAM" id="SSF47384">
    <property type="entry name" value="Homodimeric domain of signal transducing histidine kinase"/>
    <property type="match status" value="1"/>
</dbReference>
<evidence type="ECO:0000256" key="7">
    <source>
        <dbReference type="SAM" id="Phobius"/>
    </source>
</evidence>
<sequence>MINKRNLSLLVVVFVSTLLILVDYFTIRTTSAVRAYTNGESRYSKGQKDGSKHLIMYISSGNPKYWDYFLRELRVPLGDSAARVGLMNNGEEATIKDGFLQGENHIDDLDNMIWLFQNFKDVSFMRRAIQIWKQADVKIGKLVLLGGDVRKKMVAGGFSLQEKEMVMQEVDKLTLELTTMEREFSDVLGSAAREINIYLFVLNIFLTLLIIGSAGSFSMIMIRKLRASNERSKETLQALLLSEQRLKEILNRFEKLSDNIPGFIYEFCMRPDGSTYFPFASKGVKEIYGLSPSEISEDAMPLFDRMHPDDRERVGKEIEQAARTLSGRVSEFRIHTPGGTTKWMRTQATIEPQKDGSFLWYGYTFEITELKKAMIVLEELLKEKEELISVKDKFFSIVSHDLKSPVNTLHSFILLIEKCIDDLSKEEIKKMVNEINKAFQGTKALMDDLTTWAQSRMNGNGTTPENIDLRRNIDAMISLAMESSAVKQIAISYSGPNVLPVYADSYQVDFIIRNLLSNAIKFTPRGGEIDICARTENGSVKLSIQDSGIGISSVDLKDLFQMGKVRSTRGTEGEKGTGLGLGLVKEFIDKNAGEIAVESTKGKGTAFHVTLPRGASFGDRITRD</sequence>
<dbReference type="InterPro" id="IPR050736">
    <property type="entry name" value="Sensor_HK_Regulatory"/>
</dbReference>
<evidence type="ECO:0000256" key="2">
    <source>
        <dbReference type="ARBA" id="ARBA00012438"/>
    </source>
</evidence>
<keyword evidence="7" id="KW-0812">Transmembrane</keyword>
<proteinExistence type="predicted"/>
<dbReference type="PRINTS" id="PR00344">
    <property type="entry name" value="BCTRLSENSOR"/>
</dbReference>
<evidence type="ECO:0000259" key="9">
    <source>
        <dbReference type="PROSITE" id="PS50112"/>
    </source>
</evidence>
<evidence type="ECO:0000256" key="5">
    <source>
        <dbReference type="ARBA" id="ARBA00022777"/>
    </source>
</evidence>
<dbReference type="Pfam" id="PF02518">
    <property type="entry name" value="HATPase_c"/>
    <property type="match status" value="1"/>
</dbReference>
<dbReference type="InterPro" id="IPR004358">
    <property type="entry name" value="Sig_transdc_His_kin-like_C"/>
</dbReference>
<evidence type="ECO:0000259" key="8">
    <source>
        <dbReference type="PROSITE" id="PS50109"/>
    </source>
</evidence>
<gene>
    <name evidence="10" type="ORF">SAMN04488109_6240</name>
</gene>
<keyword evidence="3" id="KW-0597">Phosphoprotein</keyword>
<dbReference type="InterPro" id="IPR013655">
    <property type="entry name" value="PAS_fold_3"/>
</dbReference>
<dbReference type="InterPro" id="IPR003594">
    <property type="entry name" value="HATPase_dom"/>
</dbReference>
<dbReference type="CDD" id="cd00130">
    <property type="entry name" value="PAS"/>
    <property type="match status" value="1"/>
</dbReference>
<evidence type="ECO:0000313" key="11">
    <source>
        <dbReference type="Proteomes" id="UP000184212"/>
    </source>
</evidence>
<dbReference type="InterPro" id="IPR003661">
    <property type="entry name" value="HisK_dim/P_dom"/>
</dbReference>
<dbReference type="Pfam" id="PF08447">
    <property type="entry name" value="PAS_3"/>
    <property type="match status" value="1"/>
</dbReference>
<dbReference type="EMBL" id="FQWQ01000005">
    <property type="protein sequence ID" value="SHH93763.1"/>
    <property type="molecule type" value="Genomic_DNA"/>
</dbReference>
<dbReference type="SUPFAM" id="SSF55874">
    <property type="entry name" value="ATPase domain of HSP90 chaperone/DNA topoisomerase II/histidine kinase"/>
    <property type="match status" value="1"/>
</dbReference>
<dbReference type="STRING" id="947013.SAMN04488109_6240"/>
<feature type="transmembrane region" description="Helical" evidence="7">
    <location>
        <begin position="197"/>
        <end position="222"/>
    </location>
</feature>
<dbReference type="SUPFAM" id="SSF55785">
    <property type="entry name" value="PYP-like sensor domain (PAS domain)"/>
    <property type="match status" value="1"/>
</dbReference>
<dbReference type="Gene3D" id="3.30.450.20">
    <property type="entry name" value="PAS domain"/>
    <property type="match status" value="1"/>
</dbReference>